<keyword evidence="2" id="KW-1133">Transmembrane helix</keyword>
<organismHost>
    <name type="scientific">Chlorella</name>
    <dbReference type="NCBI Taxonomy" id="3071"/>
</organismHost>
<proteinExistence type="predicted"/>
<evidence type="ECO:0000256" key="2">
    <source>
        <dbReference type="SAM" id="Phobius"/>
    </source>
</evidence>
<evidence type="ECO:0000313" key="3">
    <source>
        <dbReference type="EMBL" id="AGE54054.1"/>
    </source>
</evidence>
<name>M1HV63_PBCVI</name>
<protein>
    <submittedName>
        <fullName evidence="3">Uncharacterized protein</fullName>
    </submittedName>
</protein>
<sequence length="192" mass="21545">MIKQIVSFAKKHWVVILAILAIVIIGFVVLGKKKENMYDYEIAGCSTCDAGDAGVLLDTETEMYHMPDDYYSGDEYAAPADSDQLVLLNPDETGAVVTDREDSLEAAVYDDSENSEVDENDQYADMTYAEDVAYDLEEEEDVVYDDSELDHVDENEVEEEENSFVAEDVAEGEDDLQLIPLDESYETDFTLL</sequence>
<organism evidence="3 4">
    <name type="scientific">Paramecium bursaria Chlorella virus IL3A</name>
    <name type="common">PBCV-IL3A</name>
    <dbReference type="NCBI Taxonomy" id="46019"/>
    <lineage>
        <taxon>Viruses</taxon>
        <taxon>Varidnaviria</taxon>
        <taxon>Bamfordvirae</taxon>
        <taxon>Nucleocytoviricota</taxon>
        <taxon>Megaviricetes</taxon>
        <taxon>Algavirales</taxon>
        <taxon>Phycodnaviridae</taxon>
        <taxon>Chlorovirus</taxon>
        <taxon>Chlorovirus illinoense</taxon>
    </lineage>
</organism>
<evidence type="ECO:0000313" key="4">
    <source>
        <dbReference type="Proteomes" id="UP000247091"/>
    </source>
</evidence>
<dbReference type="Proteomes" id="UP000247091">
    <property type="component" value="Segment"/>
</dbReference>
<keyword evidence="2" id="KW-0812">Transmembrane</keyword>
<feature type="region of interest" description="Disordered" evidence="1">
    <location>
        <begin position="153"/>
        <end position="192"/>
    </location>
</feature>
<dbReference type="EMBL" id="JX997169">
    <property type="protein sequence ID" value="AGE54054.1"/>
    <property type="molecule type" value="Genomic_DNA"/>
</dbReference>
<keyword evidence="2" id="KW-0472">Membrane</keyword>
<accession>M1HV63</accession>
<gene>
    <name evidence="3" type="primary">IL-3A_730L</name>
    <name evidence="3" type="ORF">PBCVIL3A_730L</name>
</gene>
<reference evidence="3 4" key="1">
    <citation type="submission" date="2012-10" db="EMBL/GenBank/DDBJ databases">
        <title>Towards defining the chloroviruses: a genomic journey through a genus of large DNA viruses.</title>
        <authorList>
            <person name="Jeanniard A."/>
            <person name="Dunigan D.D."/>
            <person name="Gurnon J.R."/>
            <person name="Agarkova I."/>
            <person name="Kang M."/>
            <person name="Vitek J."/>
            <person name="Duncan G."/>
            <person name="McClung O.W."/>
            <person name="Larsen M."/>
            <person name="Claverie J.-M."/>
            <person name="Van Etten J.L."/>
            <person name="Blanc G."/>
        </authorList>
    </citation>
    <scope>NUCLEOTIDE SEQUENCE [LARGE SCALE GENOMIC DNA]</scope>
</reference>
<evidence type="ECO:0000256" key="1">
    <source>
        <dbReference type="SAM" id="MobiDB-lite"/>
    </source>
</evidence>
<feature type="transmembrane region" description="Helical" evidence="2">
    <location>
        <begin position="12"/>
        <end position="30"/>
    </location>
</feature>
<feature type="compositionally biased region" description="Acidic residues" evidence="1">
    <location>
        <begin position="155"/>
        <end position="176"/>
    </location>
</feature>